<feature type="compositionally biased region" description="Gly residues" evidence="1">
    <location>
        <begin position="110"/>
        <end position="126"/>
    </location>
</feature>
<proteinExistence type="predicted"/>
<evidence type="ECO:0000259" key="2">
    <source>
        <dbReference type="PROSITE" id="PS50943"/>
    </source>
</evidence>
<name>A0ABP4DXJ9_9ACTN</name>
<keyword evidence="4" id="KW-1185">Reference proteome</keyword>
<accession>A0ABP4DXJ9</accession>
<dbReference type="InterPro" id="IPR001387">
    <property type="entry name" value="Cro/C1-type_HTH"/>
</dbReference>
<dbReference type="Pfam" id="PF13560">
    <property type="entry name" value="HTH_31"/>
    <property type="match status" value="1"/>
</dbReference>
<feature type="region of interest" description="Disordered" evidence="1">
    <location>
        <begin position="92"/>
        <end position="126"/>
    </location>
</feature>
<sequence length="126" mass="13142">MDDGRTSAAAYPSAASWQEFGAGLRRLRRAAGLTQAQLGAAVGYDHTAVSRLEHGSRRTAPRLADRLGDLLDAGGELSAACRRAHEREPAGALLPPVLVRPPLPHTRPPCGGGPRPAGGGGRRVRP</sequence>
<comment type="caution">
    <text evidence="3">The sequence shown here is derived from an EMBL/GenBank/DDBJ whole genome shotgun (WGS) entry which is preliminary data.</text>
</comment>
<gene>
    <name evidence="3" type="ORF">GCM10009663_11130</name>
</gene>
<dbReference type="RefSeq" id="WP_344622353.1">
    <property type="nucleotide sequence ID" value="NZ_BAAALD010000007.1"/>
</dbReference>
<dbReference type="InterPro" id="IPR010982">
    <property type="entry name" value="Lambda_DNA-bd_dom_sf"/>
</dbReference>
<dbReference type="CDD" id="cd00093">
    <property type="entry name" value="HTH_XRE"/>
    <property type="match status" value="1"/>
</dbReference>
<dbReference type="SUPFAM" id="SSF47413">
    <property type="entry name" value="lambda repressor-like DNA-binding domains"/>
    <property type="match status" value="1"/>
</dbReference>
<dbReference type="SMART" id="SM00530">
    <property type="entry name" value="HTH_XRE"/>
    <property type="match status" value="1"/>
</dbReference>
<dbReference type="Gene3D" id="1.10.260.40">
    <property type="entry name" value="lambda repressor-like DNA-binding domains"/>
    <property type="match status" value="1"/>
</dbReference>
<protein>
    <recommendedName>
        <fullName evidence="2">HTH cro/C1-type domain-containing protein</fullName>
    </recommendedName>
</protein>
<organism evidence="3 4">
    <name type="scientific">Kitasatospora arboriphila</name>
    <dbReference type="NCBI Taxonomy" id="258052"/>
    <lineage>
        <taxon>Bacteria</taxon>
        <taxon>Bacillati</taxon>
        <taxon>Actinomycetota</taxon>
        <taxon>Actinomycetes</taxon>
        <taxon>Kitasatosporales</taxon>
        <taxon>Streptomycetaceae</taxon>
        <taxon>Kitasatospora</taxon>
    </lineage>
</organism>
<feature type="domain" description="HTH cro/C1-type" evidence="2">
    <location>
        <begin position="24"/>
        <end position="77"/>
    </location>
</feature>
<dbReference type="EMBL" id="BAAALD010000007">
    <property type="protein sequence ID" value="GAA1073036.1"/>
    <property type="molecule type" value="Genomic_DNA"/>
</dbReference>
<evidence type="ECO:0000313" key="4">
    <source>
        <dbReference type="Proteomes" id="UP001499987"/>
    </source>
</evidence>
<reference evidence="4" key="1">
    <citation type="journal article" date="2019" name="Int. J. Syst. Evol. Microbiol.">
        <title>The Global Catalogue of Microorganisms (GCM) 10K type strain sequencing project: providing services to taxonomists for standard genome sequencing and annotation.</title>
        <authorList>
            <consortium name="The Broad Institute Genomics Platform"/>
            <consortium name="The Broad Institute Genome Sequencing Center for Infectious Disease"/>
            <person name="Wu L."/>
            <person name="Ma J."/>
        </authorList>
    </citation>
    <scope>NUCLEOTIDE SEQUENCE [LARGE SCALE GENOMIC DNA]</scope>
    <source>
        <strain evidence="4">JCM 13002</strain>
    </source>
</reference>
<dbReference type="Proteomes" id="UP001499987">
    <property type="component" value="Unassembled WGS sequence"/>
</dbReference>
<feature type="compositionally biased region" description="Pro residues" evidence="1">
    <location>
        <begin position="98"/>
        <end position="107"/>
    </location>
</feature>
<evidence type="ECO:0000256" key="1">
    <source>
        <dbReference type="SAM" id="MobiDB-lite"/>
    </source>
</evidence>
<evidence type="ECO:0000313" key="3">
    <source>
        <dbReference type="EMBL" id="GAA1073036.1"/>
    </source>
</evidence>
<dbReference type="PROSITE" id="PS50943">
    <property type="entry name" value="HTH_CROC1"/>
    <property type="match status" value="1"/>
</dbReference>